<reference evidence="2 3" key="1">
    <citation type="submission" date="2016-05" db="EMBL/GenBank/DDBJ databases">
        <title>First whole genome sequencing of Entamoeba histolytica HM1:IMSS-clone-6.</title>
        <authorList>
            <person name="Mukherjee Avik.K."/>
            <person name="Izumyama S."/>
            <person name="Nakada-Tsukui K."/>
            <person name="Nozaki T."/>
        </authorList>
    </citation>
    <scope>NUCLEOTIDE SEQUENCE [LARGE SCALE GENOMIC DNA]</scope>
    <source>
        <strain evidence="2 3">HM1:IMSS clone 6</strain>
    </source>
</reference>
<organism evidence="2 3">
    <name type="scientific">Entamoeba histolytica</name>
    <dbReference type="NCBI Taxonomy" id="5759"/>
    <lineage>
        <taxon>Eukaryota</taxon>
        <taxon>Amoebozoa</taxon>
        <taxon>Evosea</taxon>
        <taxon>Archamoebae</taxon>
        <taxon>Mastigamoebida</taxon>
        <taxon>Entamoebidae</taxon>
        <taxon>Entamoeba</taxon>
    </lineage>
</organism>
<dbReference type="EMBL" id="BDEQ01000001">
    <property type="protein sequence ID" value="GAT92757.1"/>
    <property type="molecule type" value="Genomic_DNA"/>
</dbReference>
<dbReference type="VEuPathDB" id="AmoebaDB:EHI7A_010430"/>
<evidence type="ECO:0000256" key="1">
    <source>
        <dbReference type="SAM" id="MobiDB-lite"/>
    </source>
</evidence>
<protein>
    <submittedName>
        <fullName evidence="2">Uncharacterized protein</fullName>
    </submittedName>
</protein>
<feature type="compositionally biased region" description="Polar residues" evidence="1">
    <location>
        <begin position="215"/>
        <end position="259"/>
    </location>
</feature>
<dbReference type="VEuPathDB" id="AmoebaDB:EHI8A_001370"/>
<proteinExistence type="predicted"/>
<accession>A0A5K1UZ20</accession>
<comment type="caution">
    <text evidence="2">The sequence shown here is derived from an EMBL/GenBank/DDBJ whole genome shotgun (WGS) entry which is preliminary data.</text>
</comment>
<dbReference type="AlphaFoldDB" id="A0A5K1UZ20"/>
<feature type="region of interest" description="Disordered" evidence="1">
    <location>
        <begin position="211"/>
        <end position="259"/>
    </location>
</feature>
<evidence type="ECO:0000313" key="3">
    <source>
        <dbReference type="Proteomes" id="UP000078387"/>
    </source>
</evidence>
<sequence>MSKPNNTYESTIDDFTYSSSLVRILALKYDSFISNLIKSPEQIQIKGIEQDEDYIEFKYHYQKLSNERKKELIDTFKTQVYLSNLASLPLEISIKVSLQEYYNNTLKVIRVSSILKGTYQIKIPIGYDSPNPIFFDSVTIKIDVQYPDDWACDGLDIIHYVSDEELQNRSFVFLSGKTLSLARFNKEMIVPGYGLRSKKGTGKLILKSKTKAPDYSNSSSCKTPTATNTKSVNHPLNESGTITQTQKTNGNSDKPGSVEIKSSVSVYPQTNKNNDQDIKHLPDGAAIYEVDKFKDEVKKNHKTYYMFTLKDFFLKLKINVHTDYHKEINNKECFKKIRIEDETVLYDVLFGGAFDTKEDAMEFLDAKLFKDFNLKQSLDEGKAVSGDEYAVLEKHYFETEFGFIPLVYPIPKEYRKQEYKFFVFFNYLHPSNEIYPVLIRKLENYY</sequence>
<gene>
    <name evidence="2" type="ORF">CL6EHI_186870</name>
</gene>
<dbReference type="VEuPathDB" id="AmoebaDB:EHI5A_006040"/>
<evidence type="ECO:0000313" key="2">
    <source>
        <dbReference type="EMBL" id="GAT92757.1"/>
    </source>
</evidence>
<dbReference type="OMA" id="DYMNEIN"/>
<dbReference type="Proteomes" id="UP000078387">
    <property type="component" value="Unassembled WGS sequence"/>
</dbReference>
<dbReference type="VEuPathDB" id="AmoebaDB:KM1_008820"/>
<dbReference type="VEuPathDB" id="AmoebaDB:EHI_186870"/>
<name>A0A5K1UZ20_ENTHI</name>